<dbReference type="AlphaFoldDB" id="A0A1H6Z6L2"/>
<evidence type="ECO:0000313" key="2">
    <source>
        <dbReference type="Proteomes" id="UP000199005"/>
    </source>
</evidence>
<evidence type="ECO:0000313" key="1">
    <source>
        <dbReference type="EMBL" id="SEJ44595.1"/>
    </source>
</evidence>
<gene>
    <name evidence="1" type="ORF">SAMN04244579_04412</name>
</gene>
<dbReference type="RefSeq" id="WP_139211344.1">
    <property type="nucleotide sequence ID" value="NZ_FNYO01000108.1"/>
</dbReference>
<dbReference type="STRING" id="170623.SAMN04244579_04412"/>
<sequence>MSTPEPGLDNFRYWAITQFNKYRECVAYIETESESGDIGIGSCFHVGDGVFVTAKHVIEHRKILNIGFDDDSMTMSLLQSHEYWSKENPGKICITQGPHFHHDNNIDIACFRLDVVPTEEIPLGGHLNCFLGQYELVLHKTLILGYPPIPLSTRPVLVASLGEVNALTDLYSTKHPHFLVSTMARGGFSGGPALIAYNELNTQGGTAALGIITQSLVANGKSPETGYMAVLTVEPIYDCLEAHGMLPQTQKIEIDKEGI</sequence>
<name>A0A1H6Z6L2_9GAMM</name>
<reference evidence="1 2" key="1">
    <citation type="submission" date="2016-10" db="EMBL/GenBank/DDBJ databases">
        <authorList>
            <person name="de Groot N.N."/>
        </authorList>
    </citation>
    <scope>NUCLEOTIDE SEQUENCE [LARGE SCALE GENOMIC DNA]</scope>
    <source>
        <strain evidence="1 2">DSM 1041</strain>
    </source>
</reference>
<protein>
    <recommendedName>
        <fullName evidence="3">Trypsin-like peptidase domain-containing protein</fullName>
    </recommendedName>
</protein>
<proteinExistence type="predicted"/>
<evidence type="ECO:0008006" key="3">
    <source>
        <dbReference type="Google" id="ProtNLM"/>
    </source>
</evidence>
<dbReference type="Proteomes" id="UP000199005">
    <property type="component" value="Unassembled WGS sequence"/>
</dbReference>
<dbReference type="EMBL" id="FNYO01000108">
    <property type="protein sequence ID" value="SEJ44595.1"/>
    <property type="molecule type" value="Genomic_DNA"/>
</dbReference>
<dbReference type="Pfam" id="PF13365">
    <property type="entry name" value="Trypsin_2"/>
    <property type="match status" value="1"/>
</dbReference>
<organism evidence="1 2">
    <name type="scientific">Azotobacter beijerinckii</name>
    <dbReference type="NCBI Taxonomy" id="170623"/>
    <lineage>
        <taxon>Bacteria</taxon>
        <taxon>Pseudomonadati</taxon>
        <taxon>Pseudomonadota</taxon>
        <taxon>Gammaproteobacteria</taxon>
        <taxon>Pseudomonadales</taxon>
        <taxon>Pseudomonadaceae</taxon>
        <taxon>Azotobacter</taxon>
    </lineage>
</organism>
<dbReference type="SUPFAM" id="SSF50494">
    <property type="entry name" value="Trypsin-like serine proteases"/>
    <property type="match status" value="1"/>
</dbReference>
<dbReference type="InterPro" id="IPR009003">
    <property type="entry name" value="Peptidase_S1_PA"/>
</dbReference>
<accession>A0A1H6Z6L2</accession>